<keyword evidence="8 10" id="KW-0472">Membrane</keyword>
<keyword evidence="3" id="KW-0813">Transport</keyword>
<evidence type="ECO:0000256" key="1">
    <source>
        <dbReference type="ARBA" id="ARBA00004377"/>
    </source>
</evidence>
<dbReference type="InterPro" id="IPR050739">
    <property type="entry name" value="MFP"/>
</dbReference>
<dbReference type="Proteomes" id="UP000184603">
    <property type="component" value="Unassembled WGS sequence"/>
</dbReference>
<evidence type="ECO:0000256" key="5">
    <source>
        <dbReference type="ARBA" id="ARBA00022519"/>
    </source>
</evidence>
<dbReference type="GO" id="GO:0005886">
    <property type="term" value="C:plasma membrane"/>
    <property type="evidence" value="ECO:0007669"/>
    <property type="project" value="UniProtKB-SubCell"/>
</dbReference>
<evidence type="ECO:0000313" key="14">
    <source>
        <dbReference type="Proteomes" id="UP000184603"/>
    </source>
</evidence>
<keyword evidence="7 10" id="KW-1133">Transmembrane helix</keyword>
<dbReference type="Pfam" id="PF26002">
    <property type="entry name" value="Beta-barrel_AprE"/>
    <property type="match status" value="1"/>
</dbReference>
<evidence type="ECO:0000256" key="7">
    <source>
        <dbReference type="ARBA" id="ARBA00022989"/>
    </source>
</evidence>
<dbReference type="Gene3D" id="2.40.50.100">
    <property type="match status" value="1"/>
</dbReference>
<feature type="transmembrane region" description="Helical" evidence="10">
    <location>
        <begin position="16"/>
        <end position="46"/>
    </location>
</feature>
<proteinExistence type="inferred from homology"/>
<keyword evidence="14" id="KW-1185">Reference proteome</keyword>
<dbReference type="InterPro" id="IPR010129">
    <property type="entry name" value="T1SS_HlyD"/>
</dbReference>
<keyword evidence="5" id="KW-0997">Cell inner membrane</keyword>
<sequence length="438" mass="48848">MSIPATPSINTNPKNLIFAGMVVIAIFFGGLGGVSAFMPFSGAVIAPGTVKVKQERKTVQHLEGGIVDQIFVREGDRVEKGDVLIRLKSSQVTSNVALLRGRLAAKMIEAARLEAQRDFRDSIIIPDNLPKGIDDIEELIQVEKDQFDDTRKSLESSINIQKARIRQLEQKIQGTMDELQANTEIMLSLAEEIKAKSELMTERYIDKAQVLTLKRNLAERKGRKASLNQVLAESREMIEEINFSIRSLENSYRETASANLGQVSDEIFQTRKQLGPQVDAENRLDITAPVTGIVLNLHIHSEQGGVIAPGAPILDIVPENADLIVDCRLRQDQITKVFIDQEARVQISAFNRITIPPLLGKVSYISADSVEERTPQGYQMPSYIIHIRIDPKDLEKNKVTLSPGMTATSFITTEKRTFLQYIAEPILLNLDHSLRETL</sequence>
<reference evidence="13 14" key="1">
    <citation type="submission" date="2016-12" db="EMBL/GenBank/DDBJ databases">
        <authorList>
            <person name="Song W.-J."/>
            <person name="Kurnit D.M."/>
        </authorList>
    </citation>
    <scope>NUCLEOTIDE SEQUENCE [LARGE SCALE GENOMIC DNA]</scope>
    <source>
        <strain evidence="13 14">DSM 18488</strain>
    </source>
</reference>
<feature type="domain" description="AprE-like beta-barrel" evidence="12">
    <location>
        <begin position="323"/>
        <end position="414"/>
    </location>
</feature>
<dbReference type="RefSeq" id="WP_073615876.1">
    <property type="nucleotide sequence ID" value="NZ_FRFE01000033.1"/>
</dbReference>
<dbReference type="PANTHER" id="PTHR30386">
    <property type="entry name" value="MEMBRANE FUSION SUBUNIT OF EMRAB-TOLC MULTIDRUG EFFLUX PUMP"/>
    <property type="match status" value="1"/>
</dbReference>
<evidence type="ECO:0000256" key="10">
    <source>
        <dbReference type="SAM" id="Phobius"/>
    </source>
</evidence>
<evidence type="ECO:0000256" key="2">
    <source>
        <dbReference type="ARBA" id="ARBA00009477"/>
    </source>
</evidence>
<evidence type="ECO:0000256" key="8">
    <source>
        <dbReference type="ARBA" id="ARBA00023136"/>
    </source>
</evidence>
<evidence type="ECO:0000256" key="9">
    <source>
        <dbReference type="SAM" id="Coils"/>
    </source>
</evidence>
<dbReference type="STRING" id="1121416.SAMN02745220_04469"/>
<dbReference type="AlphaFoldDB" id="A0A1M7YI60"/>
<dbReference type="Gene3D" id="2.40.30.170">
    <property type="match status" value="1"/>
</dbReference>
<dbReference type="PANTHER" id="PTHR30386:SF17">
    <property type="entry name" value="ALKALINE PROTEASE SECRETION PROTEIN APRE"/>
    <property type="match status" value="1"/>
</dbReference>
<dbReference type="Pfam" id="PF25994">
    <property type="entry name" value="HH_AprE"/>
    <property type="match status" value="1"/>
</dbReference>
<feature type="domain" description="AprE-like long alpha-helical hairpin" evidence="11">
    <location>
        <begin position="93"/>
        <end position="278"/>
    </location>
</feature>
<dbReference type="OrthoDB" id="9810980at2"/>
<dbReference type="InterPro" id="IPR058982">
    <property type="entry name" value="Beta-barrel_AprE"/>
</dbReference>
<protein>
    <submittedName>
        <fullName evidence="13">Membrane fusion protein, epimerase transport system</fullName>
    </submittedName>
</protein>
<evidence type="ECO:0000259" key="11">
    <source>
        <dbReference type="Pfam" id="PF25994"/>
    </source>
</evidence>
<dbReference type="NCBIfam" id="TIGR01843">
    <property type="entry name" value="type_I_hlyD"/>
    <property type="match status" value="1"/>
</dbReference>
<feature type="coiled-coil region" evidence="9">
    <location>
        <begin position="151"/>
        <end position="185"/>
    </location>
</feature>
<evidence type="ECO:0000259" key="12">
    <source>
        <dbReference type="Pfam" id="PF26002"/>
    </source>
</evidence>
<dbReference type="GO" id="GO:0015031">
    <property type="term" value="P:protein transport"/>
    <property type="evidence" value="ECO:0007669"/>
    <property type="project" value="InterPro"/>
</dbReference>
<organism evidence="13 14">
    <name type="scientific">Desulfopila aestuarii DSM 18488</name>
    <dbReference type="NCBI Taxonomy" id="1121416"/>
    <lineage>
        <taxon>Bacteria</taxon>
        <taxon>Pseudomonadati</taxon>
        <taxon>Thermodesulfobacteriota</taxon>
        <taxon>Desulfobulbia</taxon>
        <taxon>Desulfobulbales</taxon>
        <taxon>Desulfocapsaceae</taxon>
        <taxon>Desulfopila</taxon>
    </lineage>
</organism>
<comment type="similarity">
    <text evidence="2">Belongs to the membrane fusion protein (MFP) (TC 8.A.1) family.</text>
</comment>
<evidence type="ECO:0000256" key="3">
    <source>
        <dbReference type="ARBA" id="ARBA00022448"/>
    </source>
</evidence>
<evidence type="ECO:0000256" key="4">
    <source>
        <dbReference type="ARBA" id="ARBA00022475"/>
    </source>
</evidence>
<dbReference type="PRINTS" id="PR01490">
    <property type="entry name" value="RTXTOXIND"/>
</dbReference>
<comment type="subcellular location">
    <subcellularLocation>
        <location evidence="1">Cell inner membrane</location>
        <topology evidence="1">Single-pass membrane protein</topology>
    </subcellularLocation>
</comment>
<dbReference type="EMBL" id="FRFE01000033">
    <property type="protein sequence ID" value="SHO52259.1"/>
    <property type="molecule type" value="Genomic_DNA"/>
</dbReference>
<keyword evidence="6 10" id="KW-0812">Transmembrane</keyword>
<evidence type="ECO:0000256" key="6">
    <source>
        <dbReference type="ARBA" id="ARBA00022692"/>
    </source>
</evidence>
<dbReference type="InterPro" id="IPR058781">
    <property type="entry name" value="HH_AprE-like"/>
</dbReference>
<name>A0A1M7YI60_9BACT</name>
<accession>A0A1M7YI60</accession>
<evidence type="ECO:0000313" key="13">
    <source>
        <dbReference type="EMBL" id="SHO52259.1"/>
    </source>
</evidence>
<keyword evidence="4" id="KW-1003">Cell membrane</keyword>
<keyword evidence="9" id="KW-0175">Coiled coil</keyword>
<gene>
    <name evidence="13" type="ORF">SAMN02745220_04469</name>
</gene>